<proteinExistence type="predicted"/>
<evidence type="ECO:0000313" key="2">
    <source>
        <dbReference type="Proteomes" id="UP000831701"/>
    </source>
</evidence>
<reference evidence="1" key="1">
    <citation type="submission" date="2022-04" db="EMBL/GenBank/DDBJ databases">
        <title>Jade perch genome.</title>
        <authorList>
            <person name="Chao B."/>
        </authorList>
    </citation>
    <scope>NUCLEOTIDE SEQUENCE</scope>
    <source>
        <strain evidence="1">CB-2022</strain>
    </source>
</reference>
<accession>A0ACB8VYN6</accession>
<sequence>MGVQPTSSVPRYCSDTKRKEDVTCPALIKSYNANMVGTDRDVDAVKVLTQTPAVHTVSTGQEVVLRCNIQRDDNADIMLSAGINRFLVKLLSVSGVTVVTQKPPVVTVRKGETATMDCNLGTVTTNYGARWYKQIPGGVPQFVLKFHHSDRFRTPLYFISQSSNFSGSSLPPPVLTVFPPSSAELQSNKASLVCLSSQSVPFADVSWLSGGSPVSSGISTSTAVQQADRTFQISSYLAIQTSDWNMDKVYTCVSGVTVLTQKPPVVTVRKGETATMDCNLGTVTGSGCSLPPPVLTVFPPSSAELQSNKASLVCLSSQSVPFADVSWLSGGSPVSSGISTSTAVQQADRTFQISSYLAIQTSDWNMDKVYTCKVSLGSQTSEKNINKSSCPTEE</sequence>
<protein>
    <submittedName>
        <fullName evidence="1">Uncharacterized protein</fullName>
    </submittedName>
</protein>
<dbReference type="EMBL" id="CM041546">
    <property type="protein sequence ID" value="KAI3360693.1"/>
    <property type="molecule type" value="Genomic_DNA"/>
</dbReference>
<gene>
    <name evidence="1" type="ORF">L3Q82_002558</name>
</gene>
<comment type="caution">
    <text evidence="1">The sequence shown here is derived from an EMBL/GenBank/DDBJ whole genome shotgun (WGS) entry which is preliminary data.</text>
</comment>
<name>A0ACB8VYN6_9TELE</name>
<evidence type="ECO:0000313" key="1">
    <source>
        <dbReference type="EMBL" id="KAI3360693.1"/>
    </source>
</evidence>
<keyword evidence="2" id="KW-1185">Reference proteome</keyword>
<dbReference type="Proteomes" id="UP000831701">
    <property type="component" value="Chromosome 16"/>
</dbReference>
<organism evidence="1 2">
    <name type="scientific">Scortum barcoo</name>
    <name type="common">barcoo grunter</name>
    <dbReference type="NCBI Taxonomy" id="214431"/>
    <lineage>
        <taxon>Eukaryota</taxon>
        <taxon>Metazoa</taxon>
        <taxon>Chordata</taxon>
        <taxon>Craniata</taxon>
        <taxon>Vertebrata</taxon>
        <taxon>Euteleostomi</taxon>
        <taxon>Actinopterygii</taxon>
        <taxon>Neopterygii</taxon>
        <taxon>Teleostei</taxon>
        <taxon>Neoteleostei</taxon>
        <taxon>Acanthomorphata</taxon>
        <taxon>Eupercaria</taxon>
        <taxon>Centrarchiformes</taxon>
        <taxon>Terapontoidei</taxon>
        <taxon>Terapontidae</taxon>
        <taxon>Scortum</taxon>
    </lineage>
</organism>